<evidence type="ECO:0000313" key="1">
    <source>
        <dbReference type="EMBL" id="KMS65318.1"/>
    </source>
</evidence>
<accession>A0A0J7YQ94</accession>
<keyword evidence="2" id="KW-1185">Reference proteome</keyword>
<reference evidence="1 2" key="1">
    <citation type="journal article" date="2014" name="Nature">
        <title>The genome of the recently domesticated crop plant sugar beet (Beta vulgaris).</title>
        <authorList>
            <person name="Dohm J.C."/>
            <person name="Minoche A.E."/>
            <person name="Holtgrawe D."/>
            <person name="Capella-Gutierrez S."/>
            <person name="Zakrzewski F."/>
            <person name="Tafer H."/>
            <person name="Rupp O."/>
            <person name="Sorensen T.R."/>
            <person name="Stracke R."/>
            <person name="Reinhardt R."/>
            <person name="Goesmann A."/>
            <person name="Kraft T."/>
            <person name="Schulz B."/>
            <person name="Stadler P.F."/>
            <person name="Schmidt T."/>
            <person name="Gabaldon T."/>
            <person name="Lehrach H."/>
            <person name="Weisshaar B."/>
            <person name="Himmelbauer H."/>
        </authorList>
    </citation>
    <scope>NUCLEOTIDE SEQUENCE [LARGE SCALE GENOMIC DNA]</scope>
    <source>
        <tissue evidence="1">Taproot</tissue>
    </source>
</reference>
<dbReference type="Proteomes" id="UP000035740">
    <property type="component" value="Unassembled WGS sequence"/>
</dbReference>
<dbReference type="AlphaFoldDB" id="A0A0J7YQ94"/>
<gene>
    <name evidence="1" type="ORF">BVRB_037200</name>
</gene>
<protein>
    <submittedName>
        <fullName evidence="1">Uncharacterized protein</fullName>
    </submittedName>
</protein>
<organism evidence="1 2">
    <name type="scientific">Beta vulgaris subsp. vulgaris</name>
    <name type="common">Beet</name>
    <dbReference type="NCBI Taxonomy" id="3555"/>
    <lineage>
        <taxon>Eukaryota</taxon>
        <taxon>Viridiplantae</taxon>
        <taxon>Streptophyta</taxon>
        <taxon>Embryophyta</taxon>
        <taxon>Tracheophyta</taxon>
        <taxon>Spermatophyta</taxon>
        <taxon>Magnoliopsida</taxon>
        <taxon>eudicotyledons</taxon>
        <taxon>Gunneridae</taxon>
        <taxon>Pentapetalae</taxon>
        <taxon>Caryophyllales</taxon>
        <taxon>Chenopodiaceae</taxon>
        <taxon>Betoideae</taxon>
        <taxon>Beta</taxon>
    </lineage>
</organism>
<evidence type="ECO:0000313" key="2">
    <source>
        <dbReference type="Proteomes" id="UP000035740"/>
    </source>
</evidence>
<proteinExistence type="predicted"/>
<feature type="non-terminal residue" evidence="1">
    <location>
        <position position="210"/>
    </location>
</feature>
<name>A0A0J7YQ94_BETVV</name>
<sequence>VACYHLVEKPSISSPVNILKAASPADAHAIVDSVSFFALHLPHKYDSLTTGVARLIFNLISSAIFVEDDLNRLISVHVSMLNLINDPKLISSSSSLLAQLLRHMPVLLNSYSLCIFSVDLSSNFVALTAAIHYEPFLDKYRLKVIEAYCDHIVGGKQKAPPTVYKNGFIPLYSTLNSDEMDKLVVPVVDRMLKRAQGSTIQIIVPLFENL</sequence>
<dbReference type="EMBL" id="KQ110740">
    <property type="protein sequence ID" value="KMS65318.1"/>
    <property type="molecule type" value="Genomic_DNA"/>
</dbReference>
<feature type="non-terminal residue" evidence="1">
    <location>
        <position position="1"/>
    </location>
</feature>